<feature type="transmembrane region" description="Helical" evidence="8">
    <location>
        <begin position="702"/>
        <end position="719"/>
    </location>
</feature>
<dbReference type="InterPro" id="IPR051359">
    <property type="entry name" value="CaCA_antiporter"/>
</dbReference>
<keyword evidence="4 8" id="KW-0812">Transmembrane</keyword>
<gene>
    <name evidence="10" type="ORF">JR316_004589</name>
</gene>
<evidence type="ECO:0000256" key="4">
    <source>
        <dbReference type="ARBA" id="ARBA00022692"/>
    </source>
</evidence>
<feature type="transmembrane region" description="Helical" evidence="8">
    <location>
        <begin position="725"/>
        <end position="748"/>
    </location>
</feature>
<dbReference type="GO" id="GO:0016020">
    <property type="term" value="C:membrane"/>
    <property type="evidence" value="ECO:0007669"/>
    <property type="project" value="UniProtKB-SubCell"/>
</dbReference>
<feature type="domain" description="Sodium/calcium exchanger membrane region" evidence="9">
    <location>
        <begin position="707"/>
        <end position="852"/>
    </location>
</feature>
<feature type="transmembrane region" description="Helical" evidence="8">
    <location>
        <begin position="281"/>
        <end position="300"/>
    </location>
</feature>
<dbReference type="PANTHER" id="PTHR12266">
    <property type="entry name" value="NA+/CA2+ K+ INDEPENDENT EXCHANGER"/>
    <property type="match status" value="1"/>
</dbReference>
<evidence type="ECO:0000256" key="7">
    <source>
        <dbReference type="SAM" id="MobiDB-lite"/>
    </source>
</evidence>
<keyword evidence="6 8" id="KW-0472">Membrane</keyword>
<feature type="domain" description="Sodium/calcium exchanger membrane region" evidence="9">
    <location>
        <begin position="185"/>
        <end position="324"/>
    </location>
</feature>
<accession>A0A8H7XYN3</accession>
<dbReference type="AlphaFoldDB" id="A0A8H7XYN3"/>
<comment type="subcellular location">
    <subcellularLocation>
        <location evidence="1">Membrane</location>
        <topology evidence="1">Multi-pass membrane protein</topology>
    </subcellularLocation>
</comment>
<dbReference type="EMBL" id="JAFIQS010000004">
    <property type="protein sequence ID" value="KAG5170201.1"/>
    <property type="molecule type" value="Genomic_DNA"/>
</dbReference>
<feature type="transmembrane region" description="Helical" evidence="8">
    <location>
        <begin position="175"/>
        <end position="196"/>
    </location>
</feature>
<comment type="similarity">
    <text evidence="2">Belongs to the Ca(2+):cation antiporter (CaCA) (TC 2.A.19) family.</text>
</comment>
<feature type="transmembrane region" description="Helical" evidence="8">
    <location>
        <begin position="806"/>
        <end position="825"/>
    </location>
</feature>
<name>A0A8H7XYN3_PSICU</name>
<dbReference type="GO" id="GO:0008324">
    <property type="term" value="F:monoatomic cation transmembrane transporter activity"/>
    <property type="evidence" value="ECO:0007669"/>
    <property type="project" value="TreeGrafter"/>
</dbReference>
<evidence type="ECO:0000256" key="1">
    <source>
        <dbReference type="ARBA" id="ARBA00004141"/>
    </source>
</evidence>
<evidence type="ECO:0000256" key="2">
    <source>
        <dbReference type="ARBA" id="ARBA00008170"/>
    </source>
</evidence>
<protein>
    <recommendedName>
        <fullName evidence="9">Sodium/calcium exchanger membrane region domain-containing protein</fullName>
    </recommendedName>
</protein>
<evidence type="ECO:0000256" key="5">
    <source>
        <dbReference type="ARBA" id="ARBA00022989"/>
    </source>
</evidence>
<dbReference type="PANTHER" id="PTHR12266:SF0">
    <property type="entry name" value="MITOCHONDRIAL SODIUM_CALCIUM EXCHANGER PROTEIN"/>
    <property type="match status" value="1"/>
</dbReference>
<dbReference type="GO" id="GO:0006874">
    <property type="term" value="P:intracellular calcium ion homeostasis"/>
    <property type="evidence" value="ECO:0007669"/>
    <property type="project" value="TreeGrafter"/>
</dbReference>
<feature type="transmembrane region" description="Helical" evidence="8">
    <location>
        <begin position="575"/>
        <end position="595"/>
    </location>
</feature>
<dbReference type="Gene3D" id="1.20.1420.30">
    <property type="entry name" value="NCX, central ion-binding region"/>
    <property type="match status" value="2"/>
</dbReference>
<evidence type="ECO:0000259" key="9">
    <source>
        <dbReference type="Pfam" id="PF01699"/>
    </source>
</evidence>
<evidence type="ECO:0000256" key="6">
    <source>
        <dbReference type="ARBA" id="ARBA00023136"/>
    </source>
</evidence>
<feature type="region of interest" description="Disordered" evidence="7">
    <location>
        <begin position="372"/>
        <end position="400"/>
    </location>
</feature>
<dbReference type="InterPro" id="IPR044880">
    <property type="entry name" value="NCX_ion-bd_dom_sf"/>
</dbReference>
<reference evidence="10" key="1">
    <citation type="submission" date="2021-02" db="EMBL/GenBank/DDBJ databases">
        <title>Psilocybe cubensis genome.</title>
        <authorList>
            <person name="Mckernan K.J."/>
            <person name="Crawford S."/>
            <person name="Trippe A."/>
            <person name="Kane L.T."/>
            <person name="Mclaughlin S."/>
        </authorList>
    </citation>
    <scope>NUCLEOTIDE SEQUENCE [LARGE SCALE GENOMIC DNA]</scope>
    <source>
        <strain evidence="10">MGC-MH-2018</strain>
    </source>
</reference>
<keyword evidence="5 8" id="KW-1133">Transmembrane helix</keyword>
<feature type="transmembrane region" description="Helical" evidence="8">
    <location>
        <begin position="312"/>
        <end position="329"/>
    </location>
</feature>
<feature type="transmembrane region" description="Helical" evidence="8">
    <location>
        <begin position="669"/>
        <end position="690"/>
    </location>
</feature>
<feature type="transmembrane region" description="Helical" evidence="8">
    <location>
        <begin position="837"/>
        <end position="854"/>
    </location>
</feature>
<keyword evidence="3" id="KW-0813">Transport</keyword>
<evidence type="ECO:0000256" key="3">
    <source>
        <dbReference type="ARBA" id="ARBA00022448"/>
    </source>
</evidence>
<evidence type="ECO:0000313" key="10">
    <source>
        <dbReference type="EMBL" id="KAG5170201.1"/>
    </source>
</evidence>
<feature type="transmembrane region" description="Helical" evidence="8">
    <location>
        <begin position="760"/>
        <end position="786"/>
    </location>
</feature>
<sequence length="858" mass="94248">MSTRFKVASAVDSNRASNLFEIRSRESAVARPTVLADADSEKAEQTLDVLARPHVAAQHSPSTPCFHSVMSTGTTRSLFVFFLVVNCILWSRGRYGQPLESSSSLLHGDASLVKRISFELSQPQGTRVSHYSEECQPLAYPIDTQCKHVKADCPRSDTVLAINYLRRYFCTDATLRPVMFIGLLFWLVFLFSTLGISASDFFTPNLSTISQLLGLDENVAGVTFLAFGNGSPDLFSTFSAMRADSGSLALGELLGAATFIVSCVVGSMCIIKPFEVHRTPFLRDVGFFTLAVSLILTILWDGEISRIEAGALVGLYLTYVLVVIIGSWWESRRERKRLREARARDEFAEPFPQYTDDPNPPTLTVNTPTPQRVRAVSAPNPPRIQTNISPRPTRSPSPVPSHITQLPSFSLIGALEFRDVVASLQKEAAGNSLGMFETPVTPYAGGHYHNRLGMTRSPHSSLQSSMDSETLHGLQLPTRGRTNLSSSNATLREEHRDLLADEPDDYFGSVQQQPVPSIFRTPASPSLTASEVDSEEQLYAPMTKQQRVLATLGKVFHTLFPTLHNFRKQSFVGQIALLFATPAVLCLTLTLPVVVTPYPNLHASPEKMYNGDARLVDFEEEGMERVLIAEEEVEENMHELLFSKWLTAIQCVLGPLFCVKVLFGNKHNFIWIFLGTLITGLSMGALVAIFSEKGNSPAARMTRCSMGFFVAIIWIMAIADEVVNVLQTFGFIFGLSDAIIGLTIFAVGNSLADLVANMSVAVFAPIMGFSACFGGPMLNILLGIGISGSYIIHQTSQPYSLELSKTLFVSAFGLLFLLAATLLFVPLNGYFLTRQWGVLLIATYTIIMIINIVVEVKG</sequence>
<comment type="caution">
    <text evidence="10">The sequence shown here is derived from an EMBL/GenBank/DDBJ whole genome shotgun (WGS) entry which is preliminary data.</text>
</comment>
<evidence type="ECO:0000256" key="8">
    <source>
        <dbReference type="SAM" id="Phobius"/>
    </source>
</evidence>
<organism evidence="10">
    <name type="scientific">Psilocybe cubensis</name>
    <name type="common">Psychedelic mushroom</name>
    <name type="synonym">Stropharia cubensis</name>
    <dbReference type="NCBI Taxonomy" id="181762"/>
    <lineage>
        <taxon>Eukaryota</taxon>
        <taxon>Fungi</taxon>
        <taxon>Dikarya</taxon>
        <taxon>Basidiomycota</taxon>
        <taxon>Agaricomycotina</taxon>
        <taxon>Agaricomycetes</taxon>
        <taxon>Agaricomycetidae</taxon>
        <taxon>Agaricales</taxon>
        <taxon>Agaricineae</taxon>
        <taxon>Strophariaceae</taxon>
        <taxon>Psilocybe</taxon>
    </lineage>
</organism>
<proteinExistence type="inferred from homology"/>
<feature type="transmembrane region" description="Helical" evidence="8">
    <location>
        <begin position="248"/>
        <end position="269"/>
    </location>
</feature>
<dbReference type="Pfam" id="PF01699">
    <property type="entry name" value="Na_Ca_ex"/>
    <property type="match status" value="2"/>
</dbReference>
<dbReference type="InterPro" id="IPR004837">
    <property type="entry name" value="NaCa_Exmemb"/>
</dbReference>